<feature type="transmembrane region" description="Helical" evidence="10">
    <location>
        <begin position="380"/>
        <end position="400"/>
    </location>
</feature>
<keyword evidence="6 10" id="KW-1133">Transmembrane helix</keyword>
<feature type="transmembrane region" description="Helical" evidence="10">
    <location>
        <begin position="31"/>
        <end position="47"/>
    </location>
</feature>
<dbReference type="PIRSF" id="PIRSF016636">
    <property type="entry name" value="AlgI_DltB"/>
    <property type="match status" value="1"/>
</dbReference>
<dbReference type="PIRSF" id="PIRSF500216">
    <property type="entry name" value="DltB"/>
    <property type="match status" value="1"/>
</dbReference>
<reference evidence="11 12" key="1">
    <citation type="journal article" date="2016" name="Front. Microbiol.">
        <title>Comprehensive Phylogenetic Analysis of Bovine Non-aureus Staphylococci Species Based on Whole-Genome Sequencing.</title>
        <authorList>
            <person name="Naushad S."/>
            <person name="Barkema H.W."/>
            <person name="Luby C."/>
            <person name="Condas L.A."/>
            <person name="Nobrega D.B."/>
            <person name="Carson D.A."/>
            <person name="De Buck J."/>
        </authorList>
    </citation>
    <scope>NUCLEOTIDE SEQUENCE [LARGE SCALE GENOMIC DNA]</scope>
    <source>
        <strain evidence="11 12">SNUC 2204</strain>
    </source>
</reference>
<evidence type="ECO:0000313" key="11">
    <source>
        <dbReference type="EMBL" id="PTI30806.1"/>
    </source>
</evidence>
<evidence type="ECO:0000256" key="1">
    <source>
        <dbReference type="ARBA" id="ARBA00004651"/>
    </source>
</evidence>
<dbReference type="GO" id="GO:0016746">
    <property type="term" value="F:acyltransferase activity"/>
    <property type="evidence" value="ECO:0007669"/>
    <property type="project" value="UniProtKB-KW"/>
</dbReference>
<comment type="function">
    <text evidence="9">O-acyltransferase that catalyzes D-alanylation of both teichoic acid and lipoteichoic acid (LTA). D-alanylation of LTA plays an important role in modulating the properties of the cell wall in Gram-positive bacteria, influencing the net charge of the cell wall. Catalyzes D-alanylation from DltC carrier protein.</text>
</comment>
<evidence type="ECO:0000256" key="5">
    <source>
        <dbReference type="ARBA" id="ARBA00022692"/>
    </source>
</evidence>
<evidence type="ECO:0000256" key="4">
    <source>
        <dbReference type="ARBA" id="ARBA00022679"/>
    </source>
</evidence>
<dbReference type="EMBL" id="PZFK01000003">
    <property type="protein sequence ID" value="PTI30806.1"/>
    <property type="molecule type" value="Genomic_DNA"/>
</dbReference>
<feature type="transmembrane region" description="Helical" evidence="10">
    <location>
        <begin position="6"/>
        <end position="26"/>
    </location>
</feature>
<keyword evidence="3 9" id="KW-1003">Cell membrane</keyword>
<evidence type="ECO:0000256" key="9">
    <source>
        <dbReference type="PIRNR" id="PIRNR016636"/>
    </source>
</evidence>
<sequence length="406" mass="48443">MIPYGDFTYFYICLILMLPVIVLGLIGKRSLVYNRIITIVMLVLIFSDDSKNLFNNKYLSYQLIFFTLYVCYQVGLIRMYISISKKINNFRNYTIAIFLSILPLMIVKVLQSSWLGDFQITIHDNKLIEFIGFLGISYIAFKSIQLIMEIRDNRIKSIDTVKLIDFITFFPTISSGPIDRYKRFIKDEEKIPEPDVYYAMVIKAIHMIFMGFLYKYIIAYYINECVIKVVPIDTDPTFLNYIYYMYGYSFYLFFDFAGYSLFAIAFSYLFGIQTPANFNQPFKAKNIKDFWNRWHMSLSFWFRDCVYMKFVFWVSKEKLLKDKLLISNLGFLINFFIMGIWHGIEIHYILYGLYHAFLFIGYGYYKQWRKNHPFKFNHKLMNVFAILVTFHCIAFGFLLFSGKLIH</sequence>
<accession>A0A2T4PWD8</accession>
<dbReference type="EC" id="2.3.1.-" evidence="9"/>
<protein>
    <recommendedName>
        <fullName evidence="9">Teichoic acid D-alanyltransferase</fullName>
        <ecNumber evidence="9">2.3.1.-</ecNumber>
    </recommendedName>
</protein>
<feature type="transmembrane region" description="Helical" evidence="10">
    <location>
        <begin position="196"/>
        <end position="222"/>
    </location>
</feature>
<dbReference type="STRING" id="1167632.GCA_000286335_02131"/>
<dbReference type="InterPro" id="IPR024194">
    <property type="entry name" value="Ac/AlaTfrase_AlgI/DltB"/>
</dbReference>
<comment type="subcellular location">
    <subcellularLocation>
        <location evidence="1">Cell membrane</location>
        <topology evidence="1">Multi-pass membrane protein</topology>
    </subcellularLocation>
</comment>
<evidence type="ECO:0000256" key="8">
    <source>
        <dbReference type="ARBA" id="ARBA00023315"/>
    </source>
</evidence>
<evidence type="ECO:0000256" key="3">
    <source>
        <dbReference type="ARBA" id="ARBA00022475"/>
    </source>
</evidence>
<dbReference type="RefSeq" id="WP_107556633.1">
    <property type="nucleotide sequence ID" value="NZ_PZFK01000003.1"/>
</dbReference>
<dbReference type="GO" id="GO:0070395">
    <property type="term" value="P:lipoteichoic acid biosynthetic process"/>
    <property type="evidence" value="ECO:0007669"/>
    <property type="project" value="UniProtKB-UniRule"/>
</dbReference>
<dbReference type="PANTHER" id="PTHR13285">
    <property type="entry name" value="ACYLTRANSFERASE"/>
    <property type="match status" value="1"/>
</dbReference>
<feature type="transmembrane region" description="Helical" evidence="10">
    <location>
        <begin position="324"/>
        <end position="342"/>
    </location>
</feature>
<feature type="transmembrane region" description="Helical" evidence="10">
    <location>
        <begin position="130"/>
        <end position="148"/>
    </location>
</feature>
<dbReference type="PANTHER" id="PTHR13285:SF23">
    <property type="entry name" value="TEICHOIC ACID D-ALANYLTRANSFERASE"/>
    <property type="match status" value="1"/>
</dbReference>
<feature type="transmembrane region" description="Helical" evidence="10">
    <location>
        <begin position="242"/>
        <end position="270"/>
    </location>
</feature>
<feature type="transmembrane region" description="Helical" evidence="10">
    <location>
        <begin position="348"/>
        <end position="365"/>
    </location>
</feature>
<dbReference type="NCBIfam" id="TIGR04091">
    <property type="entry name" value="LTA_dltB"/>
    <property type="match status" value="1"/>
</dbReference>
<name>A0A2T4PWD8_9STAP</name>
<dbReference type="Pfam" id="PF03062">
    <property type="entry name" value="MBOAT"/>
    <property type="match status" value="1"/>
</dbReference>
<comment type="similarity">
    <text evidence="2 9">Belongs to the membrane-bound acyltransferase family.</text>
</comment>
<keyword evidence="4 9" id="KW-0808">Transferase</keyword>
<comment type="pathway">
    <text evidence="9">Cell wall biogenesis; lipoteichoic acid biosynthesis.</text>
</comment>
<dbReference type="Proteomes" id="UP000241209">
    <property type="component" value="Unassembled WGS sequence"/>
</dbReference>
<dbReference type="GO" id="GO:0005886">
    <property type="term" value="C:plasma membrane"/>
    <property type="evidence" value="ECO:0007669"/>
    <property type="project" value="UniProtKB-SubCell"/>
</dbReference>
<evidence type="ECO:0000256" key="6">
    <source>
        <dbReference type="ARBA" id="ARBA00022989"/>
    </source>
</evidence>
<dbReference type="UniPathway" id="UPA00556"/>
<dbReference type="InterPro" id="IPR051085">
    <property type="entry name" value="MB_O-acyltransferase"/>
</dbReference>
<gene>
    <name evidence="11" type="primary">dltB</name>
    <name evidence="11" type="ORF">BU072_02115</name>
</gene>
<evidence type="ECO:0000313" key="12">
    <source>
        <dbReference type="Proteomes" id="UP000241209"/>
    </source>
</evidence>
<feature type="transmembrane region" description="Helical" evidence="10">
    <location>
        <begin position="59"/>
        <end position="81"/>
    </location>
</feature>
<keyword evidence="8 9" id="KW-0012">Acyltransferase</keyword>
<keyword evidence="5 10" id="KW-0812">Transmembrane</keyword>
<evidence type="ECO:0000256" key="2">
    <source>
        <dbReference type="ARBA" id="ARBA00010323"/>
    </source>
</evidence>
<evidence type="ECO:0000256" key="10">
    <source>
        <dbReference type="SAM" id="Phobius"/>
    </source>
</evidence>
<comment type="caution">
    <text evidence="11">The sequence shown here is derived from an EMBL/GenBank/DDBJ whole genome shotgun (WGS) entry which is preliminary data.</text>
</comment>
<feature type="transmembrane region" description="Helical" evidence="10">
    <location>
        <begin position="93"/>
        <end position="110"/>
    </location>
</feature>
<organism evidence="11 12">
    <name type="scientific">Mammaliicoccus vitulinus</name>
    <dbReference type="NCBI Taxonomy" id="71237"/>
    <lineage>
        <taxon>Bacteria</taxon>
        <taxon>Bacillati</taxon>
        <taxon>Bacillota</taxon>
        <taxon>Bacilli</taxon>
        <taxon>Bacillales</taxon>
        <taxon>Staphylococcaceae</taxon>
        <taxon>Mammaliicoccus</taxon>
    </lineage>
</organism>
<dbReference type="InterPro" id="IPR024024">
    <property type="entry name" value="DltB"/>
</dbReference>
<keyword evidence="7 9" id="KW-0472">Membrane</keyword>
<proteinExistence type="inferred from homology"/>
<dbReference type="AlphaFoldDB" id="A0A2T4PWD8"/>
<evidence type="ECO:0000256" key="7">
    <source>
        <dbReference type="ARBA" id="ARBA00023136"/>
    </source>
</evidence>
<dbReference type="InterPro" id="IPR004299">
    <property type="entry name" value="MBOAT_fam"/>
</dbReference>